<dbReference type="Pfam" id="PF01790">
    <property type="entry name" value="LGT"/>
    <property type="match status" value="1"/>
</dbReference>
<dbReference type="EC" id="2.5.1.145" evidence="7"/>
<keyword evidence="8" id="KW-0449">Lipoprotein</keyword>
<comment type="caution">
    <text evidence="8">The sequence shown here is derived from an EMBL/GenBank/DDBJ whole genome shotgun (WGS) entry which is preliminary data.</text>
</comment>
<sequence>MLVIPQSPGYIFISIGSVTITWYGLCIVAGLVAGFFILWQKTKHESKLQNDIFDIAFWTLLVGFLGARLYHVWNEWWWYHNHLGDVYKIWEGGLAIHGGLIAGALIIFFMSRKKNLSFFRLLDFFAPAVLAGQIFGRFGNYFNEELFGKPFDAWWALQVSFGSRPPQFASFQSFHPIFLYEVLLNATLLLVLVLLWKPLFTRVGAITGIYFIGYGAIRFTLDFFRFNQFGFWFFTLAQWVSLCLIIVGSLLIFRSHQKTKKSAS</sequence>
<dbReference type="AlphaFoldDB" id="A0A2H0YSW7"/>
<gene>
    <name evidence="7 8" type="primary">lgt</name>
    <name evidence="8" type="ORF">COT25_03555</name>
</gene>
<comment type="subcellular location">
    <subcellularLocation>
        <location evidence="7">Cell membrane</location>
        <topology evidence="7">Multi-pass membrane protein</topology>
    </subcellularLocation>
</comment>
<dbReference type="HAMAP" id="MF_01147">
    <property type="entry name" value="Lgt"/>
    <property type="match status" value="1"/>
</dbReference>
<dbReference type="NCBIfam" id="TIGR00544">
    <property type="entry name" value="lgt"/>
    <property type="match status" value="1"/>
</dbReference>
<name>A0A2H0YSW7_9BACT</name>
<feature type="binding site" evidence="7">
    <location>
        <position position="137"/>
    </location>
    <ligand>
        <name>a 1,2-diacyl-sn-glycero-3-phospho-(1'-sn-glycerol)</name>
        <dbReference type="ChEBI" id="CHEBI:64716"/>
    </ligand>
</feature>
<evidence type="ECO:0000256" key="4">
    <source>
        <dbReference type="ARBA" id="ARBA00022692"/>
    </source>
</evidence>
<dbReference type="EMBL" id="PEXV01000117">
    <property type="protein sequence ID" value="PIS41359.1"/>
    <property type="molecule type" value="Genomic_DNA"/>
</dbReference>
<keyword evidence="2 7" id="KW-1003">Cell membrane</keyword>
<evidence type="ECO:0000256" key="6">
    <source>
        <dbReference type="ARBA" id="ARBA00023136"/>
    </source>
</evidence>
<dbReference type="PANTHER" id="PTHR30589:SF0">
    <property type="entry name" value="PHOSPHATIDYLGLYCEROL--PROLIPOPROTEIN DIACYLGLYCERYL TRANSFERASE"/>
    <property type="match status" value="1"/>
</dbReference>
<proteinExistence type="inferred from homology"/>
<evidence type="ECO:0000256" key="3">
    <source>
        <dbReference type="ARBA" id="ARBA00022679"/>
    </source>
</evidence>
<dbReference type="InterPro" id="IPR001640">
    <property type="entry name" value="Lgt"/>
</dbReference>
<evidence type="ECO:0000256" key="5">
    <source>
        <dbReference type="ARBA" id="ARBA00022989"/>
    </source>
</evidence>
<feature type="transmembrane region" description="Helical" evidence="7">
    <location>
        <begin position="118"/>
        <end position="136"/>
    </location>
</feature>
<dbReference type="PROSITE" id="PS01311">
    <property type="entry name" value="LGT"/>
    <property type="match status" value="1"/>
</dbReference>
<keyword evidence="6 7" id="KW-0472">Membrane</keyword>
<reference evidence="9" key="1">
    <citation type="submission" date="2017-09" db="EMBL/GenBank/DDBJ databases">
        <title>Depth-based differentiation of microbial function through sediment-hosted aquifers and enrichment of novel symbionts in the deep terrestrial subsurface.</title>
        <authorList>
            <person name="Probst A.J."/>
            <person name="Ladd B."/>
            <person name="Jarett J.K."/>
            <person name="Geller-Mcgrath D.E."/>
            <person name="Sieber C.M.K."/>
            <person name="Emerson J.B."/>
            <person name="Anantharaman K."/>
            <person name="Thomas B.C."/>
            <person name="Malmstrom R."/>
            <person name="Stieglmeier M."/>
            <person name="Klingl A."/>
            <person name="Woyke T."/>
            <person name="Ryan C.M."/>
            <person name="Banfield J.F."/>
        </authorList>
    </citation>
    <scope>NUCLEOTIDE SEQUENCE [LARGE SCALE GENOMIC DNA]</scope>
</reference>
<comment type="pathway">
    <text evidence="7">Protein modification; lipoprotein biosynthesis (diacylglyceryl transfer).</text>
</comment>
<evidence type="ECO:0000256" key="1">
    <source>
        <dbReference type="ARBA" id="ARBA00007150"/>
    </source>
</evidence>
<dbReference type="Proteomes" id="UP000228711">
    <property type="component" value="Unassembled WGS sequence"/>
</dbReference>
<dbReference type="GO" id="GO:0042158">
    <property type="term" value="P:lipoprotein biosynthetic process"/>
    <property type="evidence" value="ECO:0007669"/>
    <property type="project" value="UniProtKB-UniRule"/>
</dbReference>
<feature type="transmembrane region" description="Helical" evidence="7">
    <location>
        <begin position="230"/>
        <end position="253"/>
    </location>
</feature>
<keyword evidence="5 7" id="KW-1133">Transmembrane helix</keyword>
<evidence type="ECO:0000256" key="7">
    <source>
        <dbReference type="HAMAP-Rule" id="MF_01147"/>
    </source>
</evidence>
<organism evidence="8 9">
    <name type="scientific">Candidatus Kerfeldbacteria bacterium CG08_land_8_20_14_0_20_42_7</name>
    <dbReference type="NCBI Taxonomy" id="2014245"/>
    <lineage>
        <taxon>Bacteria</taxon>
        <taxon>Candidatus Kerfeldiibacteriota</taxon>
    </lineage>
</organism>
<feature type="transmembrane region" description="Helical" evidence="7">
    <location>
        <begin position="20"/>
        <end position="40"/>
    </location>
</feature>
<feature type="transmembrane region" description="Helical" evidence="7">
    <location>
        <begin position="177"/>
        <end position="196"/>
    </location>
</feature>
<keyword evidence="4 7" id="KW-0812">Transmembrane</keyword>
<protein>
    <recommendedName>
        <fullName evidence="7">Phosphatidylglycerol--prolipoprotein diacylglyceryl transferase</fullName>
        <ecNumber evidence="7">2.5.1.145</ecNumber>
    </recommendedName>
</protein>
<dbReference type="GO" id="GO:0008961">
    <property type="term" value="F:phosphatidylglycerol-prolipoprotein diacylglyceryl transferase activity"/>
    <property type="evidence" value="ECO:0007669"/>
    <property type="project" value="UniProtKB-UniRule"/>
</dbReference>
<feature type="transmembrane region" description="Helical" evidence="7">
    <location>
        <begin position="203"/>
        <end position="224"/>
    </location>
</feature>
<keyword evidence="3 7" id="KW-0808">Transferase</keyword>
<dbReference type="GO" id="GO:0005886">
    <property type="term" value="C:plasma membrane"/>
    <property type="evidence" value="ECO:0007669"/>
    <property type="project" value="UniProtKB-SubCell"/>
</dbReference>
<comment type="function">
    <text evidence="7">Catalyzes the transfer of the diacylglyceryl group from phosphatidylglycerol to the sulfhydryl group of the N-terminal cysteine of a prolipoprotein, the first step in the formation of mature lipoproteins.</text>
</comment>
<dbReference type="UniPathway" id="UPA00664"/>
<accession>A0A2H0YSW7</accession>
<feature type="transmembrane region" description="Helical" evidence="7">
    <location>
        <begin position="93"/>
        <end position="111"/>
    </location>
</feature>
<comment type="catalytic activity">
    <reaction evidence="7">
        <text>L-cysteinyl-[prolipoprotein] + a 1,2-diacyl-sn-glycero-3-phospho-(1'-sn-glycerol) = an S-1,2-diacyl-sn-glyceryl-L-cysteinyl-[prolipoprotein] + sn-glycerol 1-phosphate + H(+)</text>
        <dbReference type="Rhea" id="RHEA:56712"/>
        <dbReference type="Rhea" id="RHEA-COMP:14679"/>
        <dbReference type="Rhea" id="RHEA-COMP:14680"/>
        <dbReference type="ChEBI" id="CHEBI:15378"/>
        <dbReference type="ChEBI" id="CHEBI:29950"/>
        <dbReference type="ChEBI" id="CHEBI:57685"/>
        <dbReference type="ChEBI" id="CHEBI:64716"/>
        <dbReference type="ChEBI" id="CHEBI:140658"/>
        <dbReference type="EC" id="2.5.1.145"/>
    </reaction>
</comment>
<feature type="transmembrane region" description="Helical" evidence="7">
    <location>
        <begin position="52"/>
        <end position="73"/>
    </location>
</feature>
<evidence type="ECO:0000313" key="8">
    <source>
        <dbReference type="EMBL" id="PIS41359.1"/>
    </source>
</evidence>
<dbReference type="PANTHER" id="PTHR30589">
    <property type="entry name" value="PROLIPOPROTEIN DIACYLGLYCERYL TRANSFERASE"/>
    <property type="match status" value="1"/>
</dbReference>
<evidence type="ECO:0000256" key="2">
    <source>
        <dbReference type="ARBA" id="ARBA00022475"/>
    </source>
</evidence>
<comment type="similarity">
    <text evidence="1 7">Belongs to the Lgt family.</text>
</comment>
<evidence type="ECO:0000313" key="9">
    <source>
        <dbReference type="Proteomes" id="UP000228711"/>
    </source>
</evidence>